<dbReference type="PANTHER" id="PTHR47663:SF2">
    <property type="entry name" value="ARABINOLYTIC TRANSCRIPTIONAL ACTIVATOR ARAR-RELATED"/>
    <property type="match status" value="1"/>
</dbReference>
<proteinExistence type="predicted"/>
<dbReference type="PROSITE" id="PS00463">
    <property type="entry name" value="ZN2_CY6_FUNGAL_1"/>
    <property type="match status" value="1"/>
</dbReference>
<feature type="compositionally biased region" description="Low complexity" evidence="7">
    <location>
        <begin position="117"/>
        <end position="127"/>
    </location>
</feature>
<dbReference type="Proteomes" id="UP001152592">
    <property type="component" value="Unassembled WGS sequence"/>
</dbReference>
<evidence type="ECO:0000256" key="2">
    <source>
        <dbReference type="ARBA" id="ARBA00022833"/>
    </source>
</evidence>
<keyword evidence="5" id="KW-0804">Transcription</keyword>
<evidence type="ECO:0000256" key="6">
    <source>
        <dbReference type="ARBA" id="ARBA00023242"/>
    </source>
</evidence>
<dbReference type="OrthoDB" id="5413829at2759"/>
<dbReference type="EMBL" id="CAJVPD010000271">
    <property type="protein sequence ID" value="CAG8415618.1"/>
    <property type="molecule type" value="Genomic_DNA"/>
</dbReference>
<feature type="compositionally biased region" description="Basic and acidic residues" evidence="7">
    <location>
        <begin position="1"/>
        <end position="11"/>
    </location>
</feature>
<evidence type="ECO:0000256" key="3">
    <source>
        <dbReference type="ARBA" id="ARBA00023015"/>
    </source>
</evidence>
<feature type="domain" description="Zn(2)-C6 fungal-type" evidence="8">
    <location>
        <begin position="39"/>
        <end position="70"/>
    </location>
</feature>
<sequence length="625" mass="70640">MHVQMHSEMKSDLGGLSSPPALSAIEVPKRRRFTRNQVACDPCHMRRVRCDLISPSPCSRCFHAGIECEFTRTLRKRGRTARSKLGNTTKKQVQWESTLWMQSQKAHSDTFAHSEFSPSSMSPTTPGSAGGRWPPVTNDIDSLLAFYEDEQHSVPGTSHGWDLRDVDESQHPWADNQSSKNSPIPGLQADVPALPLPGAWDPIFTNSDSNSNISTEFPSKLESTLNRVDQQVHQSPLRYPVLGEVMGFLEPRVSPRLACHLMERYFSADFLDSPHTLCGHWNHSTLRKTSFLAESYRPTKPALLMSMLWIVAVNDRDFSFSSSPAEQKKLCQLLGSWTMSLFPQSSEQASSEHQMLSPAGLDSLPTASHEMAKSIGDLDDVITYIHIASISSSEETSSGMKWWKIAIELARKLQLNQENDVPMVPDDSDLDYDKYCSHGSSEFTETLASIHHEVVEPSCDCNHKLMGDASSVIYTNERLEERRRTWWILYIMDRHLALRHNSPSEIIDIECAGLLLPIDEKSWQNGDFLCDNSDSQRNSDSCPKERPKRRAFPDFRFHDCSLFGSFLPLMAIAGKILRLNDPISQKNGRSKKCRGSNTARPRSLSEQSDRVYGIVERFSFWLGRY</sequence>
<evidence type="ECO:0000256" key="5">
    <source>
        <dbReference type="ARBA" id="ARBA00023163"/>
    </source>
</evidence>
<dbReference type="AlphaFoldDB" id="A0A9W4JVV5"/>
<feature type="region of interest" description="Disordered" evidence="7">
    <location>
        <begin position="1"/>
        <end position="21"/>
    </location>
</feature>
<dbReference type="PANTHER" id="PTHR47663">
    <property type="entry name" value="XYLANOLYTIC TRANSCRIPTIONAL ACTIVATOR XLNR-RELATED"/>
    <property type="match status" value="1"/>
</dbReference>
<name>A0A9W4JVV5_9EURO</name>
<dbReference type="CDD" id="cd12148">
    <property type="entry name" value="fungal_TF_MHR"/>
    <property type="match status" value="1"/>
</dbReference>
<dbReference type="GO" id="GO:0008270">
    <property type="term" value="F:zinc ion binding"/>
    <property type="evidence" value="ECO:0007669"/>
    <property type="project" value="InterPro"/>
</dbReference>
<comment type="caution">
    <text evidence="9">The sequence shown here is derived from an EMBL/GenBank/DDBJ whole genome shotgun (WGS) entry which is preliminary data.</text>
</comment>
<dbReference type="GO" id="GO:0000981">
    <property type="term" value="F:DNA-binding transcription factor activity, RNA polymerase II-specific"/>
    <property type="evidence" value="ECO:0007669"/>
    <property type="project" value="InterPro"/>
</dbReference>
<dbReference type="SUPFAM" id="SSF57701">
    <property type="entry name" value="Zn2/Cys6 DNA-binding domain"/>
    <property type="match status" value="1"/>
</dbReference>
<accession>A0A9W4JVV5</accession>
<dbReference type="Pfam" id="PF04082">
    <property type="entry name" value="Fungal_trans"/>
    <property type="match status" value="1"/>
</dbReference>
<dbReference type="InterPro" id="IPR051439">
    <property type="entry name" value="XlnR/Xlr1"/>
</dbReference>
<dbReference type="GO" id="GO:0006351">
    <property type="term" value="P:DNA-templated transcription"/>
    <property type="evidence" value="ECO:0007669"/>
    <property type="project" value="InterPro"/>
</dbReference>
<protein>
    <recommendedName>
        <fullName evidence="8">Zn(2)-C6 fungal-type domain-containing protein</fullName>
    </recommendedName>
</protein>
<gene>
    <name evidence="9" type="ORF">PSALAMII_LOCUS9175</name>
</gene>
<evidence type="ECO:0000256" key="7">
    <source>
        <dbReference type="SAM" id="MobiDB-lite"/>
    </source>
</evidence>
<keyword evidence="3" id="KW-0805">Transcription regulation</keyword>
<dbReference type="PROSITE" id="PS50048">
    <property type="entry name" value="ZN2_CY6_FUNGAL_2"/>
    <property type="match status" value="1"/>
</dbReference>
<dbReference type="Gene3D" id="4.10.240.10">
    <property type="entry name" value="Zn(2)-C6 fungal-type DNA-binding domain"/>
    <property type="match status" value="1"/>
</dbReference>
<dbReference type="InterPro" id="IPR007219">
    <property type="entry name" value="XnlR_reg_dom"/>
</dbReference>
<evidence type="ECO:0000259" key="8">
    <source>
        <dbReference type="PROSITE" id="PS50048"/>
    </source>
</evidence>
<evidence type="ECO:0000256" key="4">
    <source>
        <dbReference type="ARBA" id="ARBA00023125"/>
    </source>
</evidence>
<keyword evidence="4" id="KW-0238">DNA-binding</keyword>
<dbReference type="Pfam" id="PF00172">
    <property type="entry name" value="Zn_clus"/>
    <property type="match status" value="1"/>
</dbReference>
<evidence type="ECO:0000256" key="1">
    <source>
        <dbReference type="ARBA" id="ARBA00022723"/>
    </source>
</evidence>
<dbReference type="GO" id="GO:0003677">
    <property type="term" value="F:DNA binding"/>
    <property type="evidence" value="ECO:0007669"/>
    <property type="project" value="UniProtKB-KW"/>
</dbReference>
<evidence type="ECO:0000313" key="10">
    <source>
        <dbReference type="Proteomes" id="UP001152592"/>
    </source>
</evidence>
<feature type="region of interest" description="Disordered" evidence="7">
    <location>
        <begin position="110"/>
        <end position="132"/>
    </location>
</feature>
<dbReference type="InterPro" id="IPR036864">
    <property type="entry name" value="Zn2-C6_fun-type_DNA-bd_sf"/>
</dbReference>
<reference evidence="9" key="1">
    <citation type="submission" date="2021-07" db="EMBL/GenBank/DDBJ databases">
        <authorList>
            <person name="Branca A.L. A."/>
        </authorList>
    </citation>
    <scope>NUCLEOTIDE SEQUENCE</scope>
</reference>
<keyword evidence="1" id="KW-0479">Metal-binding</keyword>
<organism evidence="9 10">
    <name type="scientific">Penicillium salamii</name>
    <dbReference type="NCBI Taxonomy" id="1612424"/>
    <lineage>
        <taxon>Eukaryota</taxon>
        <taxon>Fungi</taxon>
        <taxon>Dikarya</taxon>
        <taxon>Ascomycota</taxon>
        <taxon>Pezizomycotina</taxon>
        <taxon>Eurotiomycetes</taxon>
        <taxon>Eurotiomycetidae</taxon>
        <taxon>Eurotiales</taxon>
        <taxon>Aspergillaceae</taxon>
        <taxon>Penicillium</taxon>
    </lineage>
</organism>
<dbReference type="InterPro" id="IPR001138">
    <property type="entry name" value="Zn2Cys6_DnaBD"/>
</dbReference>
<dbReference type="SMART" id="SM00066">
    <property type="entry name" value="GAL4"/>
    <property type="match status" value="1"/>
</dbReference>
<keyword evidence="6" id="KW-0539">Nucleus</keyword>
<dbReference type="CDD" id="cd00067">
    <property type="entry name" value="GAL4"/>
    <property type="match status" value="1"/>
</dbReference>
<keyword evidence="2" id="KW-0862">Zinc</keyword>
<evidence type="ECO:0000313" key="9">
    <source>
        <dbReference type="EMBL" id="CAG8415618.1"/>
    </source>
</evidence>